<feature type="compositionally biased region" description="Acidic residues" evidence="2">
    <location>
        <begin position="212"/>
        <end position="221"/>
    </location>
</feature>
<dbReference type="CDD" id="cd00154">
    <property type="entry name" value="Rab"/>
    <property type="match status" value="1"/>
</dbReference>
<dbReference type="SMART" id="SM00174">
    <property type="entry name" value="RHO"/>
    <property type="match status" value="1"/>
</dbReference>
<dbReference type="SMART" id="SM00177">
    <property type="entry name" value="ARF"/>
    <property type="match status" value="1"/>
</dbReference>
<dbReference type="PRINTS" id="PR00449">
    <property type="entry name" value="RASTRNSFRMNG"/>
</dbReference>
<dbReference type="PROSITE" id="PS51421">
    <property type="entry name" value="RAS"/>
    <property type="match status" value="1"/>
</dbReference>
<dbReference type="InterPro" id="IPR005225">
    <property type="entry name" value="Small_GTP-bd"/>
</dbReference>
<dbReference type="EMBL" id="MLAK01000078">
    <property type="protein sequence ID" value="OHT16713.1"/>
    <property type="molecule type" value="Genomic_DNA"/>
</dbReference>
<dbReference type="NCBIfam" id="TIGR00231">
    <property type="entry name" value="small_GTP"/>
    <property type="match status" value="1"/>
</dbReference>
<evidence type="ECO:0000256" key="2">
    <source>
        <dbReference type="SAM" id="MobiDB-lite"/>
    </source>
</evidence>
<proteinExistence type="predicted"/>
<reference evidence="3" key="1">
    <citation type="submission" date="2016-10" db="EMBL/GenBank/DDBJ databases">
        <authorList>
            <person name="Benchimol M."/>
            <person name="Almeida L.G."/>
            <person name="Vasconcelos A.T."/>
            <person name="Perreira-Neves A."/>
            <person name="Rosa I.A."/>
            <person name="Tasca T."/>
            <person name="Bogo M.R."/>
            <person name="de Souza W."/>
        </authorList>
    </citation>
    <scope>NUCLEOTIDE SEQUENCE [LARGE SCALE GENOMIC DNA]</scope>
    <source>
        <strain evidence="3">K</strain>
    </source>
</reference>
<dbReference type="SMART" id="SM00173">
    <property type="entry name" value="RAS"/>
    <property type="match status" value="1"/>
</dbReference>
<evidence type="ECO:0000256" key="1">
    <source>
        <dbReference type="ARBA" id="ARBA00022741"/>
    </source>
</evidence>
<dbReference type="Proteomes" id="UP000179807">
    <property type="component" value="Unassembled WGS sequence"/>
</dbReference>
<dbReference type="OrthoDB" id="25896at2759"/>
<dbReference type="Gene3D" id="3.40.50.300">
    <property type="entry name" value="P-loop containing nucleotide triphosphate hydrolases"/>
    <property type="match status" value="1"/>
</dbReference>
<dbReference type="InterPro" id="IPR001806">
    <property type="entry name" value="Small_GTPase"/>
</dbReference>
<dbReference type="RefSeq" id="XP_068369849.1">
    <property type="nucleotide sequence ID" value="XM_068496956.1"/>
</dbReference>
<dbReference type="InterPro" id="IPR027417">
    <property type="entry name" value="P-loop_NTPase"/>
</dbReference>
<dbReference type="GO" id="GO:0005525">
    <property type="term" value="F:GTP binding"/>
    <property type="evidence" value="ECO:0007669"/>
    <property type="project" value="InterPro"/>
</dbReference>
<evidence type="ECO:0000313" key="4">
    <source>
        <dbReference type="Proteomes" id="UP000179807"/>
    </source>
</evidence>
<comment type="caution">
    <text evidence="3">The sequence shown here is derived from an EMBL/GenBank/DDBJ whole genome shotgun (WGS) entry which is preliminary data.</text>
</comment>
<dbReference type="Pfam" id="PF00071">
    <property type="entry name" value="Ras"/>
    <property type="match status" value="1"/>
</dbReference>
<dbReference type="GeneID" id="94831660"/>
<feature type="compositionally biased region" description="Basic and acidic residues" evidence="2">
    <location>
        <begin position="193"/>
        <end position="211"/>
    </location>
</feature>
<dbReference type="AlphaFoldDB" id="A0A1J4KZM7"/>
<dbReference type="GO" id="GO:0003924">
    <property type="term" value="F:GTPase activity"/>
    <property type="evidence" value="ECO:0007669"/>
    <property type="project" value="InterPro"/>
</dbReference>
<protein>
    <submittedName>
        <fullName evidence="3">GTP-binding protein YPT52</fullName>
    </submittedName>
</protein>
<dbReference type="FunFam" id="3.40.50.300:FF:000808">
    <property type="entry name" value="Small GTP-binding protein, putative"/>
    <property type="match status" value="1"/>
</dbReference>
<gene>
    <name evidence="3" type="primary">YPT52</name>
    <name evidence="3" type="ORF">TRFO_12972</name>
</gene>
<keyword evidence="1" id="KW-0547">Nucleotide-binding</keyword>
<dbReference type="SMART" id="SM00175">
    <property type="entry name" value="RAB"/>
    <property type="match status" value="1"/>
</dbReference>
<name>A0A1J4KZM7_9EUKA</name>
<evidence type="ECO:0000313" key="3">
    <source>
        <dbReference type="EMBL" id="OHT16713.1"/>
    </source>
</evidence>
<dbReference type="SMART" id="SM00176">
    <property type="entry name" value="RAN"/>
    <property type="match status" value="1"/>
</dbReference>
<dbReference type="PANTHER" id="PTHR47978">
    <property type="match status" value="1"/>
</dbReference>
<keyword evidence="4" id="KW-1185">Reference proteome</keyword>
<accession>A0A1J4KZM7</accession>
<sequence length="221" mass="24262">MQSQKLVSNSDALIQCKVVMLGASSAGKTSIIHRLVNQTFEHSIRPTLGAGLSAATVNGVKLNIWDTAGQENYRSLARVYYRDAQCAVIVFDVTNKNSFEDVNYWLGELAACSLQDACLLFIVGNKTDLLEKDEKARQVSQESAKSLAAANRGVYFETSAKNGNGVNELFDTLSKLFIQSKRDPHFIKNGKKSANDGRNDRGDGRVKVTDDRDGDEESECC</sequence>
<dbReference type="PROSITE" id="PS51419">
    <property type="entry name" value="RAB"/>
    <property type="match status" value="1"/>
</dbReference>
<dbReference type="SUPFAM" id="SSF52540">
    <property type="entry name" value="P-loop containing nucleoside triphosphate hydrolases"/>
    <property type="match status" value="1"/>
</dbReference>
<feature type="region of interest" description="Disordered" evidence="2">
    <location>
        <begin position="186"/>
        <end position="221"/>
    </location>
</feature>
<organism evidence="3 4">
    <name type="scientific">Tritrichomonas foetus</name>
    <dbReference type="NCBI Taxonomy" id="1144522"/>
    <lineage>
        <taxon>Eukaryota</taxon>
        <taxon>Metamonada</taxon>
        <taxon>Parabasalia</taxon>
        <taxon>Tritrichomonadida</taxon>
        <taxon>Tritrichomonadidae</taxon>
        <taxon>Tritrichomonas</taxon>
    </lineage>
</organism>
<dbReference type="VEuPathDB" id="TrichDB:TRFO_12972"/>
<dbReference type="PROSITE" id="PS51420">
    <property type="entry name" value="RHO"/>
    <property type="match status" value="1"/>
</dbReference>